<protein>
    <submittedName>
        <fullName evidence="3">Actin-binding protein IPP</fullName>
    </submittedName>
</protein>
<dbReference type="Gene3D" id="2.100.10.30">
    <property type="entry name" value="Jacalin-like lectin domain"/>
    <property type="match status" value="1"/>
</dbReference>
<dbReference type="InterPro" id="IPR011333">
    <property type="entry name" value="SKP1/BTB/POZ_sf"/>
</dbReference>
<keyword evidence="4" id="KW-1185">Reference proteome</keyword>
<dbReference type="InterPro" id="IPR036404">
    <property type="entry name" value="Jacalin-like_lectin_dom_sf"/>
</dbReference>
<feature type="domain" description="BTB" evidence="2">
    <location>
        <begin position="58"/>
        <end position="121"/>
    </location>
</feature>
<proteinExistence type="predicted"/>
<evidence type="ECO:0000313" key="3">
    <source>
        <dbReference type="EMBL" id="OWF51739.1"/>
    </source>
</evidence>
<name>A0A210QSN9_MIZYE</name>
<organism evidence="3 4">
    <name type="scientific">Mizuhopecten yessoensis</name>
    <name type="common">Japanese scallop</name>
    <name type="synonym">Patinopecten yessoensis</name>
    <dbReference type="NCBI Taxonomy" id="6573"/>
    <lineage>
        <taxon>Eukaryota</taxon>
        <taxon>Metazoa</taxon>
        <taxon>Spiralia</taxon>
        <taxon>Lophotrochozoa</taxon>
        <taxon>Mollusca</taxon>
        <taxon>Bivalvia</taxon>
        <taxon>Autobranchia</taxon>
        <taxon>Pteriomorphia</taxon>
        <taxon>Pectinida</taxon>
        <taxon>Pectinoidea</taxon>
        <taxon>Pectinidae</taxon>
        <taxon>Mizuhopecten</taxon>
    </lineage>
</organism>
<comment type="caution">
    <text evidence="3">The sequence shown here is derived from an EMBL/GenBank/DDBJ whole genome shotgun (WGS) entry which is preliminary data.</text>
</comment>
<dbReference type="InterPro" id="IPR000210">
    <property type="entry name" value="BTB/POZ_dom"/>
</dbReference>
<dbReference type="AlphaFoldDB" id="A0A210QSN9"/>
<dbReference type="SUPFAM" id="SSF54695">
    <property type="entry name" value="POZ domain"/>
    <property type="match status" value="1"/>
</dbReference>
<reference evidence="3 4" key="1">
    <citation type="journal article" date="2017" name="Nat. Ecol. Evol.">
        <title>Scallop genome provides insights into evolution of bilaterian karyotype and development.</title>
        <authorList>
            <person name="Wang S."/>
            <person name="Zhang J."/>
            <person name="Jiao W."/>
            <person name="Li J."/>
            <person name="Xun X."/>
            <person name="Sun Y."/>
            <person name="Guo X."/>
            <person name="Huan P."/>
            <person name="Dong B."/>
            <person name="Zhang L."/>
            <person name="Hu X."/>
            <person name="Sun X."/>
            <person name="Wang J."/>
            <person name="Zhao C."/>
            <person name="Wang Y."/>
            <person name="Wang D."/>
            <person name="Huang X."/>
            <person name="Wang R."/>
            <person name="Lv J."/>
            <person name="Li Y."/>
            <person name="Zhang Z."/>
            <person name="Liu B."/>
            <person name="Lu W."/>
            <person name="Hui Y."/>
            <person name="Liang J."/>
            <person name="Zhou Z."/>
            <person name="Hou R."/>
            <person name="Li X."/>
            <person name="Liu Y."/>
            <person name="Li H."/>
            <person name="Ning X."/>
            <person name="Lin Y."/>
            <person name="Zhao L."/>
            <person name="Xing Q."/>
            <person name="Dou J."/>
            <person name="Li Y."/>
            <person name="Mao J."/>
            <person name="Guo H."/>
            <person name="Dou H."/>
            <person name="Li T."/>
            <person name="Mu C."/>
            <person name="Jiang W."/>
            <person name="Fu Q."/>
            <person name="Fu X."/>
            <person name="Miao Y."/>
            <person name="Liu J."/>
            <person name="Yu Q."/>
            <person name="Li R."/>
            <person name="Liao H."/>
            <person name="Li X."/>
            <person name="Kong Y."/>
            <person name="Jiang Z."/>
            <person name="Chourrout D."/>
            <person name="Li R."/>
            <person name="Bao Z."/>
        </authorList>
    </citation>
    <scope>NUCLEOTIDE SEQUENCE [LARGE SCALE GENOMIC DNA]</scope>
    <source>
        <strain evidence="3 4">PY_sf001</strain>
    </source>
</reference>
<dbReference type="EMBL" id="NEDP02002066">
    <property type="protein sequence ID" value="OWF51739.1"/>
    <property type="molecule type" value="Genomic_DNA"/>
</dbReference>
<sequence length="491" mass="55959">MTSQSTADEKQRPEQPSVPHDNQHNNHDISESVDCNVHHYGNTVLPEMYTLWQKGMFCDVKFEVSSKVFSCHSVVIAAVSDYFRRLSRSANGKVIRIRNIKPEIFSDIIQFAYTGTINLKENSVFEMMFACHHFEMTSLVTLCSEYASRFIYPGNCFEVIDFARELSIPSLYRKAIDLVEQNQDSLSLDPEVCYNRMNSSMAFFNDRSIMIKRKGIPITSKRREMYFMQFLVTFVSTNPKELLEAFVEYLKLVNMPLLSHVILTQIFRPQRHLLDNALVQHLLQLSELFRNGTEAEDIPSIWKSSSDRDWSLSTNKAMTHVKLFEYFLQKTVFADKSEIEPDVAVISIEFHFRSVKSFNFLAGIKSVYSDGKKVCHGNCAKYENEQISGLSTNNQTAVLLEEELIVAVDVLYSYAISGITLKTNTGRMLGPFGNSPLPGLQHAMYKVPTIGPYNHLHGFSGTEVEVTDLKDTYILNLAVVWASFDPNSNAK</sequence>
<accession>A0A210QSN9</accession>
<dbReference type="Gene3D" id="1.25.40.420">
    <property type="match status" value="1"/>
</dbReference>
<dbReference type="Proteomes" id="UP000242188">
    <property type="component" value="Unassembled WGS sequence"/>
</dbReference>
<dbReference type="PROSITE" id="PS50097">
    <property type="entry name" value="BTB"/>
    <property type="match status" value="1"/>
</dbReference>
<dbReference type="SUPFAM" id="SSF51101">
    <property type="entry name" value="Mannose-binding lectins"/>
    <property type="match status" value="1"/>
</dbReference>
<dbReference type="STRING" id="6573.A0A210QSN9"/>
<dbReference type="Gene3D" id="3.30.710.10">
    <property type="entry name" value="Potassium Channel Kv1.1, Chain A"/>
    <property type="match status" value="1"/>
</dbReference>
<evidence type="ECO:0000313" key="4">
    <source>
        <dbReference type="Proteomes" id="UP000242188"/>
    </source>
</evidence>
<dbReference type="Pfam" id="PF00651">
    <property type="entry name" value="BTB"/>
    <property type="match status" value="1"/>
</dbReference>
<dbReference type="OrthoDB" id="6357972at2759"/>
<feature type="region of interest" description="Disordered" evidence="1">
    <location>
        <begin position="1"/>
        <end position="29"/>
    </location>
</feature>
<evidence type="ECO:0000259" key="2">
    <source>
        <dbReference type="PROSITE" id="PS50097"/>
    </source>
</evidence>
<dbReference type="SMART" id="SM00225">
    <property type="entry name" value="BTB"/>
    <property type="match status" value="1"/>
</dbReference>
<dbReference type="PANTHER" id="PTHR45632">
    <property type="entry name" value="LD33804P"/>
    <property type="match status" value="1"/>
</dbReference>
<gene>
    <name evidence="3" type="ORF">KP79_PYT08236</name>
</gene>
<evidence type="ECO:0000256" key="1">
    <source>
        <dbReference type="SAM" id="MobiDB-lite"/>
    </source>
</evidence>